<evidence type="ECO:0000313" key="2">
    <source>
        <dbReference type="EMBL" id="KDQ52923.1"/>
    </source>
</evidence>
<sequence>MIHQDVDEVELLEESVNLRRRAVELTPLEDPDYHTQAAELAGSCMELYEGSSEFHHLDEAIHALHLATKAPTIDDFPTRSELLWQYALWKQMRYHHTLDLSDFETALSTYADARDMRPAHHTSQAYMLEIMGVAWLEYYRITKGHCSLEKAFELLQKGASSRCSPALSRVHASATWAKSAADLNHTSAIQAYGAVFDMVAEMVWLPHDLKDIRLLIWNTCARHRLAAISSACAIGRGDLSKAVEWLDAGRSLVVDLLLQLRMPLEELRVKFPSLAQDLERLSRDIDSGFAEISRPLAPKLAEYRAPQAEQEEFDNFVRWGRQRSRAEEQLHQDILDRNRLLVHIRSQPGFSRFLMHRRLEDMIPAARNGPVILLNVTSSSCDALILRSSAPSVIHINLPGLDFDRVKTLSKDFSGLLSSEGRGSRRDARHMAVRHTGAGGSDKTFRRILGELWRKITLPVLKFLGYKKICNPSSSENLPRVWWYPTGPLSQLPLHAAGIYDRSDNVSITDYVVSSYAPMISALLPSSAPSSPVIPHPSLLAIRATETEFQSLPGAIDEVRRMQKVCGSAITTLEGQDATVESVLSGLQICDLVHFACHGVQDINFQSALLLSDGRLEVSRLVHERLPNARFAFLSACETAMGDREFPDEVDHIAMTLLSAGFKGVVGTLWSIEDRDGPRIAEEFYSYMFRNSNGSVDISDAAFALHRAVRQIRESGASFVRWLPFIHIGI</sequence>
<dbReference type="EMBL" id="KL197737">
    <property type="protein sequence ID" value="KDQ52923.1"/>
    <property type="molecule type" value="Genomic_DNA"/>
</dbReference>
<dbReference type="HOGENOM" id="CLU_001305_5_1_1"/>
<dbReference type="STRING" id="933084.A0A067PDH0"/>
<keyword evidence="3" id="KW-1185">Reference proteome</keyword>
<proteinExistence type="predicted"/>
<evidence type="ECO:0000313" key="3">
    <source>
        <dbReference type="Proteomes" id="UP000027265"/>
    </source>
</evidence>
<accession>A0A067PDH0</accession>
<reference evidence="3" key="1">
    <citation type="journal article" date="2014" name="Proc. Natl. Acad. Sci. U.S.A.">
        <title>Extensive sampling of basidiomycete genomes demonstrates inadequacy of the white-rot/brown-rot paradigm for wood decay fungi.</title>
        <authorList>
            <person name="Riley R."/>
            <person name="Salamov A.A."/>
            <person name="Brown D.W."/>
            <person name="Nagy L.G."/>
            <person name="Floudas D."/>
            <person name="Held B.W."/>
            <person name="Levasseur A."/>
            <person name="Lombard V."/>
            <person name="Morin E."/>
            <person name="Otillar R."/>
            <person name="Lindquist E.A."/>
            <person name="Sun H."/>
            <person name="LaButti K.M."/>
            <person name="Schmutz J."/>
            <person name="Jabbour D."/>
            <person name="Luo H."/>
            <person name="Baker S.E."/>
            <person name="Pisabarro A.G."/>
            <person name="Walton J.D."/>
            <person name="Blanchette R.A."/>
            <person name="Henrissat B."/>
            <person name="Martin F."/>
            <person name="Cullen D."/>
            <person name="Hibbett D.S."/>
            <person name="Grigoriev I.V."/>
        </authorList>
    </citation>
    <scope>NUCLEOTIDE SEQUENCE [LARGE SCALE GENOMIC DNA]</scope>
    <source>
        <strain evidence="3">MUCL 33604</strain>
    </source>
</reference>
<dbReference type="InterPro" id="IPR024983">
    <property type="entry name" value="CHAT_dom"/>
</dbReference>
<dbReference type="InParanoid" id="A0A067PDH0"/>
<dbReference type="OrthoDB" id="9991317at2759"/>
<dbReference type="Proteomes" id="UP000027265">
    <property type="component" value="Unassembled WGS sequence"/>
</dbReference>
<feature type="domain" description="CHAT" evidence="1">
    <location>
        <begin position="447"/>
        <end position="729"/>
    </location>
</feature>
<name>A0A067PDH0_9AGAM</name>
<dbReference type="AlphaFoldDB" id="A0A067PDH0"/>
<dbReference type="Pfam" id="PF12770">
    <property type="entry name" value="CHAT"/>
    <property type="match status" value="1"/>
</dbReference>
<protein>
    <recommendedName>
        <fullName evidence="1">CHAT domain-containing protein</fullName>
    </recommendedName>
</protein>
<evidence type="ECO:0000259" key="1">
    <source>
        <dbReference type="Pfam" id="PF12770"/>
    </source>
</evidence>
<gene>
    <name evidence="2" type="ORF">JAAARDRAFT_446880</name>
</gene>
<organism evidence="2 3">
    <name type="scientific">Jaapia argillacea MUCL 33604</name>
    <dbReference type="NCBI Taxonomy" id="933084"/>
    <lineage>
        <taxon>Eukaryota</taxon>
        <taxon>Fungi</taxon>
        <taxon>Dikarya</taxon>
        <taxon>Basidiomycota</taxon>
        <taxon>Agaricomycotina</taxon>
        <taxon>Agaricomycetes</taxon>
        <taxon>Agaricomycetidae</taxon>
        <taxon>Jaapiales</taxon>
        <taxon>Jaapiaceae</taxon>
        <taxon>Jaapia</taxon>
    </lineage>
</organism>